<keyword evidence="8 13" id="KW-0808">Transferase</keyword>
<dbReference type="PANTHER" id="PTHR21098:SF12">
    <property type="entry name" value="RIBOFLAVIN SYNTHASE"/>
    <property type="match status" value="1"/>
</dbReference>
<dbReference type="InterPro" id="IPR026017">
    <property type="entry name" value="Lumazine-bd_dom"/>
</dbReference>
<feature type="domain" description="Lumazine-binding" evidence="12">
    <location>
        <begin position="1"/>
        <end position="96"/>
    </location>
</feature>
<evidence type="ECO:0000256" key="11">
    <source>
        <dbReference type="PROSITE-ProRule" id="PRU00524"/>
    </source>
</evidence>
<accession>A0A1V4IR92</accession>
<evidence type="ECO:0000256" key="2">
    <source>
        <dbReference type="ARBA" id="ARBA00002803"/>
    </source>
</evidence>
<evidence type="ECO:0000256" key="10">
    <source>
        <dbReference type="NCBIfam" id="TIGR00187"/>
    </source>
</evidence>
<dbReference type="NCBIfam" id="NF006767">
    <property type="entry name" value="PRK09289.1"/>
    <property type="match status" value="1"/>
</dbReference>
<dbReference type="SUPFAM" id="SSF63380">
    <property type="entry name" value="Riboflavin synthase domain-like"/>
    <property type="match status" value="2"/>
</dbReference>
<dbReference type="STRING" id="1450648.CLORY_18250"/>
<dbReference type="Proteomes" id="UP000190080">
    <property type="component" value="Unassembled WGS sequence"/>
</dbReference>
<sequence length="218" mass="23952">MFTGIVEEIGKVVTLEKGKISTKLSVKADFIFQDLKIGDSVAVNGACLTVSSYKSKIFTADVMNETLSRSSLGLLRTGMNVNLERAMPANGRFGGHIVSGHIDDTGILQSFKQDDNAVWITVTANQNIIKYIVEKGSITMEGISLTIAKVNSNNFLVSVMPHTYNNTTLFEKRIGDAVNLEVDVLGKYVHKFLNLDNQNEQSSGKITIDFLKRNGFNI</sequence>
<evidence type="ECO:0000259" key="12">
    <source>
        <dbReference type="PROSITE" id="PS51177"/>
    </source>
</evidence>
<dbReference type="InterPro" id="IPR001783">
    <property type="entry name" value="Lumazine-bd"/>
</dbReference>
<dbReference type="InterPro" id="IPR017938">
    <property type="entry name" value="Riboflavin_synthase-like_b-brl"/>
</dbReference>
<feature type="repeat" description="Lumazine-binding" evidence="11">
    <location>
        <begin position="1"/>
        <end position="96"/>
    </location>
</feature>
<feature type="repeat" description="Lumazine-binding" evidence="11">
    <location>
        <begin position="97"/>
        <end position="193"/>
    </location>
</feature>
<keyword evidence="7" id="KW-0686">Riboflavin biosynthesis</keyword>
<keyword evidence="14" id="KW-1185">Reference proteome</keyword>
<evidence type="ECO:0000256" key="7">
    <source>
        <dbReference type="ARBA" id="ARBA00022619"/>
    </source>
</evidence>
<comment type="pathway">
    <text evidence="3">Cofactor biosynthesis; riboflavin biosynthesis; riboflavin from 2-hydroxy-3-oxobutyl phosphate and 5-amino-6-(D-ribitylamino)uracil: step 2/2.</text>
</comment>
<evidence type="ECO:0000313" key="13">
    <source>
        <dbReference type="EMBL" id="OPJ62456.1"/>
    </source>
</evidence>
<organism evidence="13 14">
    <name type="scientific">Clostridium oryzae</name>
    <dbReference type="NCBI Taxonomy" id="1450648"/>
    <lineage>
        <taxon>Bacteria</taxon>
        <taxon>Bacillati</taxon>
        <taxon>Bacillota</taxon>
        <taxon>Clostridia</taxon>
        <taxon>Eubacteriales</taxon>
        <taxon>Clostridiaceae</taxon>
        <taxon>Clostridium</taxon>
    </lineage>
</organism>
<comment type="catalytic activity">
    <reaction evidence="1">
        <text>2 6,7-dimethyl-8-(1-D-ribityl)lumazine + H(+) = 5-amino-6-(D-ribitylamino)uracil + riboflavin</text>
        <dbReference type="Rhea" id="RHEA:20772"/>
        <dbReference type="ChEBI" id="CHEBI:15378"/>
        <dbReference type="ChEBI" id="CHEBI:15934"/>
        <dbReference type="ChEBI" id="CHEBI:57986"/>
        <dbReference type="ChEBI" id="CHEBI:58201"/>
        <dbReference type="EC" id="2.5.1.9"/>
    </reaction>
</comment>
<evidence type="ECO:0000256" key="5">
    <source>
        <dbReference type="ARBA" id="ARBA00012827"/>
    </source>
</evidence>
<dbReference type="Gene3D" id="2.40.30.20">
    <property type="match status" value="2"/>
</dbReference>
<dbReference type="EMBL" id="MZGV01000015">
    <property type="protein sequence ID" value="OPJ62456.1"/>
    <property type="molecule type" value="Genomic_DNA"/>
</dbReference>
<dbReference type="OrthoDB" id="9788537at2"/>
<feature type="domain" description="Lumazine-binding" evidence="12">
    <location>
        <begin position="97"/>
        <end position="193"/>
    </location>
</feature>
<evidence type="ECO:0000256" key="9">
    <source>
        <dbReference type="ARBA" id="ARBA00022737"/>
    </source>
</evidence>
<dbReference type="InterPro" id="IPR023366">
    <property type="entry name" value="ATP_synth_asu-like_sf"/>
</dbReference>
<evidence type="ECO:0000256" key="4">
    <source>
        <dbReference type="ARBA" id="ARBA00011233"/>
    </source>
</evidence>
<dbReference type="PIRSF" id="PIRSF000498">
    <property type="entry name" value="Riboflavin_syn_A"/>
    <property type="match status" value="1"/>
</dbReference>
<proteinExistence type="predicted"/>
<reference evidence="13 14" key="1">
    <citation type="submission" date="2017-03" db="EMBL/GenBank/DDBJ databases">
        <title>Genome sequence of Clostridium oryzae DSM 28571.</title>
        <authorList>
            <person name="Poehlein A."/>
            <person name="Daniel R."/>
        </authorList>
    </citation>
    <scope>NUCLEOTIDE SEQUENCE [LARGE SCALE GENOMIC DNA]</scope>
    <source>
        <strain evidence="13 14">DSM 28571</strain>
    </source>
</reference>
<dbReference type="PROSITE" id="PS51177">
    <property type="entry name" value="LUMAZINE_BIND"/>
    <property type="match status" value="2"/>
</dbReference>
<dbReference type="NCBIfam" id="NF009566">
    <property type="entry name" value="PRK13020.1"/>
    <property type="match status" value="1"/>
</dbReference>
<evidence type="ECO:0000256" key="6">
    <source>
        <dbReference type="ARBA" id="ARBA00013950"/>
    </source>
</evidence>
<protein>
    <recommendedName>
        <fullName evidence="6 10">Riboflavin synthase</fullName>
        <ecNumber evidence="5 10">2.5.1.9</ecNumber>
    </recommendedName>
</protein>
<dbReference type="FunFam" id="2.40.30.20:FF:000004">
    <property type="entry name" value="Riboflavin synthase, alpha subunit"/>
    <property type="match status" value="1"/>
</dbReference>
<evidence type="ECO:0000256" key="3">
    <source>
        <dbReference type="ARBA" id="ARBA00004887"/>
    </source>
</evidence>
<dbReference type="GO" id="GO:0009231">
    <property type="term" value="P:riboflavin biosynthetic process"/>
    <property type="evidence" value="ECO:0007669"/>
    <property type="project" value="UniProtKB-KW"/>
</dbReference>
<evidence type="ECO:0000256" key="1">
    <source>
        <dbReference type="ARBA" id="ARBA00000968"/>
    </source>
</evidence>
<dbReference type="RefSeq" id="WP_079423511.1">
    <property type="nucleotide sequence ID" value="NZ_MZGV01000015.1"/>
</dbReference>
<name>A0A1V4IR92_9CLOT</name>
<dbReference type="NCBIfam" id="TIGR00187">
    <property type="entry name" value="ribE"/>
    <property type="match status" value="1"/>
</dbReference>
<dbReference type="CDD" id="cd00402">
    <property type="entry name" value="Riboflavin_synthase_like"/>
    <property type="match status" value="1"/>
</dbReference>
<dbReference type="AlphaFoldDB" id="A0A1V4IR92"/>
<evidence type="ECO:0000313" key="14">
    <source>
        <dbReference type="Proteomes" id="UP000190080"/>
    </source>
</evidence>
<comment type="subunit">
    <text evidence="4">Homotrimer.</text>
</comment>
<keyword evidence="9" id="KW-0677">Repeat</keyword>
<dbReference type="GO" id="GO:0004746">
    <property type="term" value="F:riboflavin synthase activity"/>
    <property type="evidence" value="ECO:0007669"/>
    <property type="project" value="UniProtKB-UniRule"/>
</dbReference>
<comment type="function">
    <text evidence="2">Catalyzes the dismutation of two molecules of 6,7-dimethyl-8-ribityllumazine, resulting in the formation of riboflavin and 5-amino-6-(D-ribitylamino)uracil.</text>
</comment>
<gene>
    <name evidence="13" type="primary">ribE</name>
    <name evidence="13" type="ORF">CLORY_18250</name>
</gene>
<dbReference type="Pfam" id="PF00677">
    <property type="entry name" value="Lum_binding"/>
    <property type="match status" value="2"/>
</dbReference>
<evidence type="ECO:0000256" key="8">
    <source>
        <dbReference type="ARBA" id="ARBA00022679"/>
    </source>
</evidence>
<comment type="caution">
    <text evidence="13">The sequence shown here is derived from an EMBL/GenBank/DDBJ whole genome shotgun (WGS) entry which is preliminary data.</text>
</comment>
<dbReference type="PANTHER" id="PTHR21098">
    <property type="entry name" value="RIBOFLAVIN SYNTHASE ALPHA CHAIN"/>
    <property type="match status" value="1"/>
</dbReference>
<dbReference type="FunFam" id="2.40.30.20:FF:000003">
    <property type="entry name" value="Riboflavin synthase, alpha subunit"/>
    <property type="match status" value="1"/>
</dbReference>
<dbReference type="EC" id="2.5.1.9" evidence="5 10"/>